<gene>
    <name evidence="1" type="ORF">S01H1_23973</name>
</gene>
<comment type="caution">
    <text evidence="1">The sequence shown here is derived from an EMBL/GenBank/DDBJ whole genome shotgun (WGS) entry which is preliminary data.</text>
</comment>
<reference evidence="1" key="1">
    <citation type="journal article" date="2014" name="Front. Microbiol.">
        <title>High frequency of phylogenetically diverse reductive dehalogenase-homologous genes in deep subseafloor sedimentary metagenomes.</title>
        <authorList>
            <person name="Kawai M."/>
            <person name="Futagami T."/>
            <person name="Toyoda A."/>
            <person name="Takaki Y."/>
            <person name="Nishi S."/>
            <person name="Hori S."/>
            <person name="Arai W."/>
            <person name="Tsubouchi T."/>
            <person name="Morono Y."/>
            <person name="Uchiyama I."/>
            <person name="Ito T."/>
            <person name="Fujiyama A."/>
            <person name="Inagaki F."/>
            <person name="Takami H."/>
        </authorList>
    </citation>
    <scope>NUCLEOTIDE SEQUENCE</scope>
    <source>
        <strain evidence="1">Expedition CK06-06</strain>
    </source>
</reference>
<protein>
    <submittedName>
        <fullName evidence="1">Uncharacterized protein</fullName>
    </submittedName>
</protein>
<dbReference type="AlphaFoldDB" id="X0T7R4"/>
<feature type="non-terminal residue" evidence="1">
    <location>
        <position position="100"/>
    </location>
</feature>
<accession>X0T7R4</accession>
<feature type="non-terminal residue" evidence="1">
    <location>
        <position position="1"/>
    </location>
</feature>
<name>X0T7R4_9ZZZZ</name>
<sequence length="100" mass="11057">ESAIARVKQRKEGKSATEAEQGKVECADCYFEFSMNSWQPGYICLKCGSENTFPLPATSNGDALDQGVADAFDSLRFGRIARWADLVNSSQLVECLTIQW</sequence>
<dbReference type="EMBL" id="BARS01014050">
    <property type="protein sequence ID" value="GAF89508.1"/>
    <property type="molecule type" value="Genomic_DNA"/>
</dbReference>
<organism evidence="1">
    <name type="scientific">marine sediment metagenome</name>
    <dbReference type="NCBI Taxonomy" id="412755"/>
    <lineage>
        <taxon>unclassified sequences</taxon>
        <taxon>metagenomes</taxon>
        <taxon>ecological metagenomes</taxon>
    </lineage>
</organism>
<proteinExistence type="predicted"/>
<evidence type="ECO:0000313" key="1">
    <source>
        <dbReference type="EMBL" id="GAF89508.1"/>
    </source>
</evidence>